<proteinExistence type="predicted"/>
<evidence type="ECO:0000313" key="5">
    <source>
        <dbReference type="EMBL" id="RXH98368.1"/>
    </source>
</evidence>
<dbReference type="EMBL" id="RDQH01000331">
    <property type="protein sequence ID" value="RXH98368.1"/>
    <property type="molecule type" value="Genomic_DNA"/>
</dbReference>
<evidence type="ECO:0000313" key="6">
    <source>
        <dbReference type="Proteomes" id="UP000290289"/>
    </source>
</evidence>
<dbReference type="Proteomes" id="UP000290289">
    <property type="component" value="Chromosome 5"/>
</dbReference>
<evidence type="ECO:0000256" key="2">
    <source>
        <dbReference type="ARBA" id="ARBA00022741"/>
    </source>
</evidence>
<dbReference type="GO" id="GO:0000166">
    <property type="term" value="F:nucleotide binding"/>
    <property type="evidence" value="ECO:0007669"/>
    <property type="project" value="UniProtKB-KW"/>
</dbReference>
<organism evidence="5 6">
    <name type="scientific">Malus domestica</name>
    <name type="common">Apple</name>
    <name type="synonym">Pyrus malus</name>
    <dbReference type="NCBI Taxonomy" id="3750"/>
    <lineage>
        <taxon>Eukaryota</taxon>
        <taxon>Viridiplantae</taxon>
        <taxon>Streptophyta</taxon>
        <taxon>Embryophyta</taxon>
        <taxon>Tracheophyta</taxon>
        <taxon>Spermatophyta</taxon>
        <taxon>Magnoliopsida</taxon>
        <taxon>eudicotyledons</taxon>
        <taxon>Gunneridae</taxon>
        <taxon>Pentapetalae</taxon>
        <taxon>rosids</taxon>
        <taxon>fabids</taxon>
        <taxon>Rosales</taxon>
        <taxon>Rosaceae</taxon>
        <taxon>Amygdaloideae</taxon>
        <taxon>Maleae</taxon>
        <taxon>Malus</taxon>
    </lineage>
</organism>
<evidence type="ECO:0000256" key="1">
    <source>
        <dbReference type="ARBA" id="ARBA00022737"/>
    </source>
</evidence>
<keyword evidence="6" id="KW-1185">Reference proteome</keyword>
<dbReference type="GO" id="GO:0006952">
    <property type="term" value="P:defense response"/>
    <property type="evidence" value="ECO:0007669"/>
    <property type="project" value="UniProtKB-KW"/>
</dbReference>
<feature type="domain" description="Disease resistance N-terminal" evidence="4">
    <location>
        <begin position="78"/>
        <end position="124"/>
    </location>
</feature>
<evidence type="ECO:0000259" key="4">
    <source>
        <dbReference type="Pfam" id="PF18052"/>
    </source>
</evidence>
<accession>A0A498JRG4</accession>
<keyword evidence="3" id="KW-0611">Plant defense</keyword>
<protein>
    <recommendedName>
        <fullName evidence="4">Disease resistance N-terminal domain-containing protein</fullName>
    </recommendedName>
</protein>
<gene>
    <name evidence="5" type="ORF">DVH24_010693</name>
</gene>
<reference evidence="5 6" key="1">
    <citation type="submission" date="2018-10" db="EMBL/GenBank/DDBJ databases">
        <title>A high-quality apple genome assembly.</title>
        <authorList>
            <person name="Hu J."/>
        </authorList>
    </citation>
    <scope>NUCLEOTIDE SEQUENCE [LARGE SCALE GENOMIC DNA]</scope>
    <source>
        <strain evidence="6">cv. HFTH1</strain>
        <tissue evidence="5">Young leaf</tissue>
    </source>
</reference>
<comment type="caution">
    <text evidence="5">The sequence shown here is derived from an EMBL/GenBank/DDBJ whole genome shotgun (WGS) entry which is preliminary data.</text>
</comment>
<dbReference type="AlphaFoldDB" id="A0A498JRG4"/>
<name>A0A498JRG4_MALDO</name>
<dbReference type="Pfam" id="PF18052">
    <property type="entry name" value="Rx_N"/>
    <property type="match status" value="1"/>
</dbReference>
<dbReference type="InterPro" id="IPR041118">
    <property type="entry name" value="Rx_N"/>
</dbReference>
<sequence>MKPRPKSVPHRQIDTAIHSRRPGSHLLACRTTINPSDLDPPSSAACCLVPPPKIIKAMAEGEDDLSSLLSKRLDCFGKLELIVAQLQFVLHEQTSYEVIKVWLQCVGDLVFEVDDVLDEFRTEAQ</sequence>
<keyword evidence="2" id="KW-0547">Nucleotide-binding</keyword>
<keyword evidence="1" id="KW-0677">Repeat</keyword>
<evidence type="ECO:0000256" key="3">
    <source>
        <dbReference type="ARBA" id="ARBA00022821"/>
    </source>
</evidence>
<dbReference type="Gene3D" id="1.20.5.4130">
    <property type="match status" value="1"/>
</dbReference>